<dbReference type="Proteomes" id="UP001283361">
    <property type="component" value="Unassembled WGS sequence"/>
</dbReference>
<evidence type="ECO:0000313" key="1">
    <source>
        <dbReference type="EMBL" id="KAK3734079.1"/>
    </source>
</evidence>
<name>A0AAE1CTP9_9GAST</name>
<gene>
    <name evidence="1" type="ORF">RRG08_033231</name>
</gene>
<accession>A0AAE1CTP9</accession>
<proteinExistence type="predicted"/>
<protein>
    <submittedName>
        <fullName evidence="1">Uncharacterized protein</fullName>
    </submittedName>
</protein>
<evidence type="ECO:0000313" key="2">
    <source>
        <dbReference type="Proteomes" id="UP001283361"/>
    </source>
</evidence>
<dbReference type="AlphaFoldDB" id="A0AAE1CTP9"/>
<organism evidence="1 2">
    <name type="scientific">Elysia crispata</name>
    <name type="common">lettuce slug</name>
    <dbReference type="NCBI Taxonomy" id="231223"/>
    <lineage>
        <taxon>Eukaryota</taxon>
        <taxon>Metazoa</taxon>
        <taxon>Spiralia</taxon>
        <taxon>Lophotrochozoa</taxon>
        <taxon>Mollusca</taxon>
        <taxon>Gastropoda</taxon>
        <taxon>Heterobranchia</taxon>
        <taxon>Euthyneura</taxon>
        <taxon>Panpulmonata</taxon>
        <taxon>Sacoglossa</taxon>
        <taxon>Placobranchoidea</taxon>
        <taxon>Plakobranchidae</taxon>
        <taxon>Elysia</taxon>
    </lineage>
</organism>
<comment type="caution">
    <text evidence="1">The sequence shown here is derived from an EMBL/GenBank/DDBJ whole genome shotgun (WGS) entry which is preliminary data.</text>
</comment>
<dbReference type="EMBL" id="JAWDGP010006862">
    <property type="protein sequence ID" value="KAK3734079.1"/>
    <property type="molecule type" value="Genomic_DNA"/>
</dbReference>
<reference evidence="1" key="1">
    <citation type="journal article" date="2023" name="G3 (Bethesda)">
        <title>A reference genome for the long-term kleptoplast-retaining sea slug Elysia crispata morphotype clarki.</title>
        <authorList>
            <person name="Eastman K.E."/>
            <person name="Pendleton A.L."/>
            <person name="Shaikh M.A."/>
            <person name="Suttiyut T."/>
            <person name="Ogas R."/>
            <person name="Tomko P."/>
            <person name="Gavelis G."/>
            <person name="Widhalm J.R."/>
            <person name="Wisecaver J.H."/>
        </authorList>
    </citation>
    <scope>NUCLEOTIDE SEQUENCE</scope>
    <source>
        <strain evidence="1">ECLA1</strain>
    </source>
</reference>
<keyword evidence="2" id="KW-1185">Reference proteome</keyword>
<sequence length="113" mass="12321">MIIHHKHHLMIGSCFTKCFKTSRNNSVFIQPDGLTNPSEPCGAPRIKVSLKFFRGNTRTGGTEVPAAETMAQTVPALLFLVKQLSQLACCLSLPKSLGLVRQVEDSTCCSLCL</sequence>